<dbReference type="PANTHER" id="PTHR40459:SF1">
    <property type="entry name" value="CONSERVED HYPOTHETICAL ALANINE AND LEUCINE RICH PROTEIN"/>
    <property type="match status" value="1"/>
</dbReference>
<reference evidence="3 4" key="1">
    <citation type="submission" date="2015-09" db="EMBL/GenBank/DDBJ databases">
        <title>Sorangium comparison.</title>
        <authorList>
            <person name="Zaburannyi N."/>
            <person name="Bunk B."/>
            <person name="Overmann J."/>
            <person name="Mueller R."/>
        </authorList>
    </citation>
    <scope>NUCLEOTIDE SEQUENCE [LARGE SCALE GENOMIC DNA]</scope>
    <source>
        <strain evidence="3 4">So ce26</strain>
    </source>
</reference>
<organism evidence="3 4">
    <name type="scientific">Sorangium cellulosum</name>
    <name type="common">Polyangium cellulosum</name>
    <dbReference type="NCBI Taxonomy" id="56"/>
    <lineage>
        <taxon>Bacteria</taxon>
        <taxon>Pseudomonadati</taxon>
        <taxon>Myxococcota</taxon>
        <taxon>Polyangia</taxon>
        <taxon>Polyangiales</taxon>
        <taxon>Polyangiaceae</taxon>
        <taxon>Sorangium</taxon>
    </lineage>
</organism>
<dbReference type="SUPFAM" id="SSF48179">
    <property type="entry name" value="6-phosphogluconate dehydrogenase C-terminal domain-like"/>
    <property type="match status" value="1"/>
</dbReference>
<dbReference type="RefSeq" id="WP_234023643.1">
    <property type="nucleotide sequence ID" value="NZ_CP012673.1"/>
</dbReference>
<proteinExistence type="predicted"/>
<dbReference type="InterPro" id="IPR008927">
    <property type="entry name" value="6-PGluconate_DH-like_C_sf"/>
</dbReference>
<dbReference type="Proteomes" id="UP000238348">
    <property type="component" value="Chromosome"/>
</dbReference>
<evidence type="ECO:0000256" key="1">
    <source>
        <dbReference type="SAM" id="MobiDB-lite"/>
    </source>
</evidence>
<name>A0A2L0EQ02_SORCE</name>
<evidence type="ECO:0000259" key="2">
    <source>
        <dbReference type="Pfam" id="PF10728"/>
    </source>
</evidence>
<dbReference type="AlphaFoldDB" id="A0A2L0EQ02"/>
<dbReference type="EMBL" id="CP012673">
    <property type="protein sequence ID" value="AUX41381.1"/>
    <property type="molecule type" value="Genomic_DNA"/>
</dbReference>
<sequence>MSAVPVREGEGAGAPRSPREGEAGPDVAVFIYGGGKVGRGLARAIRAAGLPVTLRAARDGLPTERIDADLVIVAVRDRDIAPCAAALRARGLVGHRDVAVVHCAGALGPEALAAVRGGRVAVAQMHPMISFASPSFAPALGRGHLLVDGDTRAVLVARSLGERLGMTPRAFPDLDRVAYHAAAGLVANGAAALAAAGVDLLERAGVDRTTAAAMLGPLLRTVADNVEALGVPEALTGPVRRGDAAGVARHLETLRRLAPHLVPLYVAAGATQLPLARALDEAPSAAFDAIQRVLDGT</sequence>
<feature type="domain" description="DUF2520" evidence="2">
    <location>
        <begin position="146"/>
        <end position="269"/>
    </location>
</feature>
<dbReference type="SUPFAM" id="SSF51735">
    <property type="entry name" value="NAD(P)-binding Rossmann-fold domains"/>
    <property type="match status" value="1"/>
</dbReference>
<dbReference type="Pfam" id="PF10728">
    <property type="entry name" value="DUF2520"/>
    <property type="match status" value="1"/>
</dbReference>
<dbReference type="Gene3D" id="1.10.1040.20">
    <property type="entry name" value="ProC-like, C-terminal domain"/>
    <property type="match status" value="1"/>
</dbReference>
<protein>
    <recommendedName>
        <fullName evidence="2">DUF2520 domain-containing protein</fullName>
    </recommendedName>
</protein>
<evidence type="ECO:0000313" key="3">
    <source>
        <dbReference type="EMBL" id="AUX41381.1"/>
    </source>
</evidence>
<evidence type="ECO:0000313" key="4">
    <source>
        <dbReference type="Proteomes" id="UP000238348"/>
    </source>
</evidence>
<dbReference type="InterPro" id="IPR018931">
    <property type="entry name" value="DUF2520"/>
</dbReference>
<dbReference type="InterPro" id="IPR036291">
    <property type="entry name" value="NAD(P)-bd_dom_sf"/>
</dbReference>
<gene>
    <name evidence="3" type="ORF">SOCE26_027920</name>
</gene>
<dbReference type="PANTHER" id="PTHR40459">
    <property type="entry name" value="CONSERVED HYPOTHETICAL ALANINE AND LEUCINE RICH PROTEIN"/>
    <property type="match status" value="1"/>
</dbReference>
<dbReference type="Gene3D" id="3.40.50.720">
    <property type="entry name" value="NAD(P)-binding Rossmann-like Domain"/>
    <property type="match status" value="1"/>
</dbReference>
<feature type="region of interest" description="Disordered" evidence="1">
    <location>
        <begin position="1"/>
        <end position="21"/>
    </location>
</feature>
<accession>A0A2L0EQ02</accession>
<dbReference type="InterPro" id="IPR037108">
    <property type="entry name" value="TM1727-like_C_sf"/>
</dbReference>